<dbReference type="Proteomes" id="UP001183222">
    <property type="component" value="Unassembled WGS sequence"/>
</dbReference>
<reference evidence="2" key="1">
    <citation type="submission" date="2023-07" db="EMBL/GenBank/DDBJ databases">
        <title>30 novel species of actinomycetes from the DSMZ collection.</title>
        <authorList>
            <person name="Nouioui I."/>
        </authorList>
    </citation>
    <scope>NUCLEOTIDE SEQUENCE [LARGE SCALE GENOMIC DNA]</scope>
    <source>
        <strain evidence="2">DSM 46792</strain>
    </source>
</reference>
<evidence type="ECO:0000313" key="2">
    <source>
        <dbReference type="Proteomes" id="UP001183222"/>
    </source>
</evidence>
<dbReference type="EMBL" id="JAVREI010000007">
    <property type="protein sequence ID" value="MDT0276646.1"/>
    <property type="molecule type" value="Genomic_DNA"/>
</dbReference>
<comment type="caution">
    <text evidence="1">The sequence shown here is derived from an EMBL/GenBank/DDBJ whole genome shotgun (WGS) entry which is preliminary data.</text>
</comment>
<gene>
    <name evidence="1" type="ORF">RM425_12115</name>
</gene>
<protein>
    <submittedName>
        <fullName evidence="1">Uncharacterized protein</fullName>
    </submittedName>
</protein>
<sequence>MPPRHLLLQRVATGLAGVLCSPGATVAVDAEARRWLPGEVGAGSERA</sequence>
<accession>A0ABU2K8Z2</accession>
<keyword evidence="2" id="KW-1185">Reference proteome</keyword>
<evidence type="ECO:0000313" key="1">
    <source>
        <dbReference type="EMBL" id="MDT0276646.1"/>
    </source>
</evidence>
<dbReference type="RefSeq" id="WP_311345462.1">
    <property type="nucleotide sequence ID" value="NZ_JAVREI010000007.1"/>
</dbReference>
<organism evidence="1 2">
    <name type="scientific">Blastococcus goldschmidtiae</name>
    <dbReference type="NCBI Taxonomy" id="3075546"/>
    <lineage>
        <taxon>Bacteria</taxon>
        <taxon>Bacillati</taxon>
        <taxon>Actinomycetota</taxon>
        <taxon>Actinomycetes</taxon>
        <taxon>Geodermatophilales</taxon>
        <taxon>Geodermatophilaceae</taxon>
        <taxon>Blastococcus</taxon>
    </lineage>
</organism>
<proteinExistence type="predicted"/>
<name>A0ABU2K8Z2_9ACTN</name>